<feature type="compositionally biased region" description="Basic and acidic residues" evidence="1">
    <location>
        <begin position="1618"/>
        <end position="1796"/>
    </location>
</feature>
<feature type="compositionally biased region" description="Basic and acidic residues" evidence="1">
    <location>
        <begin position="1021"/>
        <end position="1031"/>
    </location>
</feature>
<evidence type="ECO:0000256" key="1">
    <source>
        <dbReference type="SAM" id="MobiDB-lite"/>
    </source>
</evidence>
<feature type="compositionally biased region" description="Pro residues" evidence="1">
    <location>
        <begin position="514"/>
        <end position="528"/>
    </location>
</feature>
<sequence length="2188" mass="235983">MSAPVPARQSRSTQDSRRRKRKNRTADRAPEPKEIVSGAGQPLDESTRRELEESLGHDFSRVRLHTDRDSGELAQDLGADAVAVGQDVLFAPGKFRPGTAEGTRLLAHELLHTVQNPHGLGALRAGRELGAVSLPQQAIEREAESTSDPAGVRPGQATPGWLRYATVDADRRRAEELDPATMIDRLANGIQRSLRGDPEDRSKRTRKRLARLPEDVLDVVLDRLESRLLSSEHERVLDLLDEVEADPDLEPGAMATPAVEPDASAEVLAEREEQQQETDRQRESEQQPPEATGPEKEQEVPGGADGGTPENAGPEAAAPEQDAAAGEQESAEPAAEQDSEESAADTAESEEQGAEQQPEGEQAADEKGADEEASDEKGSEDKGEDEQAEQDEKAAGEEESAEQDSAAKNRPDAIDPLAAKPKDRQQDVDPSPEQAGKDTQLAGAVDSLDGARNQDVLGPEEEPDSEAHGGDSEVEVGGEEKSAWDVKLAPEDFLPEQDLDVSGVPTADKLEPGAAPPPMPSFPAPPPTKAEQVQAERDAEDAEDEAAEAEPAEAEPEEQAEPDPSITTEGTPDAAGLATLAADKAAEKQPGAAAKPTDPKAGADPEAGPAEAQRLAQEAPGKTEGAKDEPGGAVKESAAKEEKDGADKGGKDSGGKDSAGGVEKGGEQPGKGGKPDQDAQGGGTESEKSEAGGEDSGGAAGAKSTDDAESPSAARDSHTTGGTEPTNESSTGTDQPQQEQPAPPKQNSTPAPVANGEAPKPTSEPTARAAKPTSAPAQKTEQAAPKPEQAKPASAAPKAGPAPAAPRSGGGGKAAKGGGAKAKKKAQAAPNLSQVSPEAGLRTASGLKPHVALQAMGGVDGAVDRTVGDEHQQLAADPPSMQRPSGAPQTASGAPDTDAPAEYSQDEAAKSDAPESKDAEVKGEKKPEGAIPAEEVEEPDGWDTFLMGAGYVIGWLGEKVGFDVSPEDLAAQFAGMPTEDEAMEQAKAGTAPGVEMQGDAGDKSREQDDAVNTKGEQTADTARDDASRGMGEDQVYPDAPKEQLKGKVPGREGGKGGGKVDAGTGAVPPEAASEVAEHERGKEFKSAFGKGEQGLADGKQQKERDTRTSKQKHDREVDAEVRRNTDQQTGKRESTFDDVSGEREKWRADQDAELDKLGTGKTEKREQARKDVEKEEQDTDKKVEERKKDDDEGIKNKRETAKTEAKTKRDDTSRESKNWVEKAFDEIKRFFIELRDKIVAILQAARDAIVDFIENFRRDVENLIKTIRDKIVGLVEDLIEALIELAVALVKAVIELARRIRQFIEDLVAAAIAFVTELAAKLKQLITDLLEAIAKLLSDILNVLKKALADVLKAVKDAIKSVLDFASKLLAGFGEFMMVAVDFLADPGGWLSGAKSSAEDGAKNHFFREVKSAVKDWFNQKIEEIIGLPKAIFERLKKGGITLQEIVKETWDAVVPQLPFIIGEIVITKVIAKLIPGAGWVAAVIDALQTAIGALGEILRAFGAVLDWLKSVGKGGNGVLFAKAVAAGVVALLELAYQFLLDGIGKYVSKVGDRFKTLAKNLGKKNKDKTKDDGAEPPPDHGDQHPSQGGQQEHQQRPGQADGQDRPGKPTAGPQRPGRGDKPDERSKRDPETPKKPGDKPKDDKTGDVKPRKDDRQQDAPKRDKPKDDESKPNRDRPKDGDRKPDRDQSGKKSPPDTKKRQDADRDRKREDEVQPPPRKPDPAPDRKKDDTTPDHRKQDEDSGRPRKDDDQNRAKKDDDASGADQRRPHDRNGKKDSGKSDDKPNRPKGDKDGPTKPKKQRTKDGDTPNGRKPDRDRPGNRRPDRGRPGRPKRKEDKDLRSEREDASESKDARLALISARLRRILKDKLDPGISFSTHRALLVSLRRRFRLTALYKQGGDKFSVVARLNPAVPVISGFSTYENKIDHSKPGPPAPLPSAPSPKNDVLASDFTALGINESWASKRGRPSTSARKDEPIGFRHINKYGLNGDESNYWVRQHLLTRLLGGKADGRNLVPARTTVNQNFKNEVEKYAENWIRSGGDKYAWYDVKVSYHSGKPMGFPSRIRAEWGAYYPDYRNNKWEKERRARHYCEDSGLELPPGPGSRVFVNHDSAARLQAMLDIPKGIAEDIEDVAEVHNEDIPGMAVLIADLKTVRRLKRRRRRGWDKHIKKLIQAAAAGHLTFDKKP</sequence>
<proteinExistence type="predicted"/>
<feature type="compositionally biased region" description="Gly residues" evidence="1">
    <location>
        <begin position="808"/>
        <end position="820"/>
    </location>
</feature>
<comment type="caution">
    <text evidence="3">The sequence shown here is derived from an EMBL/GenBank/DDBJ whole genome shotgun (WGS) entry which is preliminary data.</text>
</comment>
<accession>A0ABP6RMT4</accession>
<feature type="region of interest" description="Disordered" evidence="1">
    <location>
        <begin position="862"/>
        <end position="943"/>
    </location>
</feature>
<feature type="compositionally biased region" description="Basic and acidic residues" evidence="1">
    <location>
        <begin position="862"/>
        <end position="872"/>
    </location>
</feature>
<organism evidence="3 4">
    <name type="scientific">Saccharopolyspora gregorii</name>
    <dbReference type="NCBI Taxonomy" id="33914"/>
    <lineage>
        <taxon>Bacteria</taxon>
        <taxon>Bacillati</taxon>
        <taxon>Actinomycetota</taxon>
        <taxon>Actinomycetes</taxon>
        <taxon>Pseudonocardiales</taxon>
        <taxon>Pseudonocardiaceae</taxon>
        <taxon>Saccharopolyspora</taxon>
    </lineage>
</organism>
<dbReference type="InterPro" id="IPR025295">
    <property type="entry name" value="eCIS_core_dom"/>
</dbReference>
<dbReference type="RefSeq" id="WP_344926362.1">
    <property type="nucleotide sequence ID" value="NZ_BAAAYK010000038.1"/>
</dbReference>
<feature type="compositionally biased region" description="Basic and acidic residues" evidence="1">
    <location>
        <begin position="1569"/>
        <end position="1584"/>
    </location>
</feature>
<feature type="compositionally biased region" description="Polar residues" evidence="1">
    <location>
        <begin position="719"/>
        <end position="734"/>
    </location>
</feature>
<dbReference type="PANTHER" id="PTHR31363:SF0">
    <property type="entry name" value="TRAF3-INTERACTING PROTEIN 1"/>
    <property type="match status" value="1"/>
</dbReference>
<name>A0ABP6RMT4_9PSEU</name>
<feature type="compositionally biased region" description="Basic and acidic residues" evidence="1">
    <location>
        <begin position="637"/>
        <end position="655"/>
    </location>
</feature>
<evidence type="ECO:0000313" key="4">
    <source>
        <dbReference type="Proteomes" id="UP001500483"/>
    </source>
</evidence>
<evidence type="ECO:0000313" key="3">
    <source>
        <dbReference type="EMBL" id="GAA3357312.1"/>
    </source>
</evidence>
<gene>
    <name evidence="3" type="ORF">GCM10020366_24830</name>
</gene>
<feature type="compositionally biased region" description="Low complexity" evidence="1">
    <location>
        <begin position="570"/>
        <end position="583"/>
    </location>
</feature>
<feature type="compositionally biased region" description="Low complexity" evidence="1">
    <location>
        <begin position="1061"/>
        <end position="1074"/>
    </location>
</feature>
<feature type="compositionally biased region" description="Basic and acidic residues" evidence="1">
    <location>
        <begin position="1075"/>
        <end position="1085"/>
    </location>
</feature>
<feature type="compositionally biased region" description="Low complexity" evidence="1">
    <location>
        <begin position="783"/>
        <end position="807"/>
    </location>
</feature>
<feature type="domain" description="eCIS core" evidence="2">
    <location>
        <begin position="42"/>
        <end position="117"/>
    </location>
</feature>
<dbReference type="InterPro" id="IPR016024">
    <property type="entry name" value="ARM-type_fold"/>
</dbReference>
<feature type="compositionally biased region" description="Basic and acidic residues" evidence="1">
    <location>
        <begin position="45"/>
        <end position="59"/>
    </location>
</feature>
<feature type="compositionally biased region" description="Basic and acidic residues" evidence="1">
    <location>
        <begin position="1803"/>
        <end position="1851"/>
    </location>
</feature>
<dbReference type="EMBL" id="BAAAYK010000038">
    <property type="protein sequence ID" value="GAA3357312.1"/>
    <property type="molecule type" value="Genomic_DNA"/>
</dbReference>
<feature type="compositionally biased region" description="Basic and acidic residues" evidence="1">
    <location>
        <begin position="907"/>
        <end position="928"/>
    </location>
</feature>
<feature type="region of interest" description="Disordered" evidence="1">
    <location>
        <begin position="1"/>
        <end position="59"/>
    </location>
</feature>
<feature type="region of interest" description="Disordered" evidence="1">
    <location>
        <begin position="1562"/>
        <end position="1851"/>
    </location>
</feature>
<feature type="compositionally biased region" description="Basic and acidic residues" evidence="1">
    <location>
        <begin position="1039"/>
        <end position="1054"/>
    </location>
</feature>
<dbReference type="InterPro" id="IPR018799">
    <property type="entry name" value="TRAF3IP1"/>
</dbReference>
<feature type="region of interest" description="Disordered" evidence="1">
    <location>
        <begin position="188"/>
        <end position="207"/>
    </location>
</feature>
<dbReference type="Pfam" id="PF13699">
    <property type="entry name" value="eCIS_core"/>
    <property type="match status" value="1"/>
</dbReference>
<feature type="region of interest" description="Disordered" evidence="1">
    <location>
        <begin position="242"/>
        <end position="843"/>
    </location>
</feature>
<feature type="compositionally biased region" description="Low complexity" evidence="1">
    <location>
        <begin position="307"/>
        <end position="334"/>
    </location>
</feature>
<feature type="compositionally biased region" description="Acidic residues" evidence="1">
    <location>
        <begin position="335"/>
        <end position="353"/>
    </location>
</feature>
<dbReference type="PANTHER" id="PTHR31363">
    <property type="entry name" value="TRAF3-INTERACTING PROTEIN 1"/>
    <property type="match status" value="1"/>
</dbReference>
<evidence type="ECO:0000259" key="2">
    <source>
        <dbReference type="Pfam" id="PF13699"/>
    </source>
</evidence>
<feature type="compositionally biased region" description="Acidic residues" evidence="1">
    <location>
        <begin position="538"/>
        <end position="561"/>
    </location>
</feature>
<reference evidence="4" key="1">
    <citation type="journal article" date="2019" name="Int. J. Syst. Evol. Microbiol.">
        <title>The Global Catalogue of Microorganisms (GCM) 10K type strain sequencing project: providing services to taxonomists for standard genome sequencing and annotation.</title>
        <authorList>
            <consortium name="The Broad Institute Genomics Platform"/>
            <consortium name="The Broad Institute Genome Sequencing Center for Infectious Disease"/>
            <person name="Wu L."/>
            <person name="Ma J."/>
        </authorList>
    </citation>
    <scope>NUCLEOTIDE SEQUENCE [LARGE SCALE GENOMIC DNA]</scope>
    <source>
        <strain evidence="4">JCM 9687</strain>
    </source>
</reference>
<feature type="compositionally biased region" description="Basic and acidic residues" evidence="1">
    <location>
        <begin position="478"/>
        <end position="490"/>
    </location>
</feature>
<protein>
    <recommendedName>
        <fullName evidence="2">eCIS core domain-containing protein</fullName>
    </recommendedName>
</protein>
<feature type="compositionally biased region" description="Basic and acidic residues" evidence="1">
    <location>
        <begin position="24"/>
        <end position="34"/>
    </location>
</feature>
<feature type="region of interest" description="Disordered" evidence="1">
    <location>
        <begin position="979"/>
        <end position="1212"/>
    </location>
</feature>
<dbReference type="SUPFAM" id="SSF48371">
    <property type="entry name" value="ARM repeat"/>
    <property type="match status" value="1"/>
</dbReference>
<dbReference type="Proteomes" id="UP001500483">
    <property type="component" value="Unassembled WGS sequence"/>
</dbReference>
<keyword evidence="4" id="KW-1185">Reference proteome</keyword>
<feature type="compositionally biased region" description="Basic and acidic residues" evidence="1">
    <location>
        <begin position="1099"/>
        <end position="1212"/>
    </location>
</feature>
<feature type="compositionally biased region" description="Basic and acidic residues" evidence="1">
    <location>
        <begin position="268"/>
        <end position="285"/>
    </location>
</feature>